<dbReference type="InterPro" id="IPR003441">
    <property type="entry name" value="NAC-dom"/>
</dbReference>
<dbReference type="GO" id="GO:0005634">
    <property type="term" value="C:nucleus"/>
    <property type="evidence" value="ECO:0007669"/>
    <property type="project" value="UniProtKB-SubCell"/>
</dbReference>
<proteinExistence type="predicted"/>
<keyword evidence="9" id="KW-1185">Reference proteome</keyword>
<protein>
    <recommendedName>
        <fullName evidence="7">NAC domain-containing protein</fullName>
    </recommendedName>
</protein>
<dbReference type="OrthoDB" id="1424968at2759"/>
<comment type="subcellular location">
    <subcellularLocation>
        <location evidence="1">Nucleus</location>
    </subcellularLocation>
</comment>
<dbReference type="PANTHER" id="PTHR31744">
    <property type="entry name" value="PROTEIN CUP-SHAPED COTYLEDON 2-RELATED"/>
    <property type="match status" value="1"/>
</dbReference>
<evidence type="ECO:0000259" key="7">
    <source>
        <dbReference type="PROSITE" id="PS51005"/>
    </source>
</evidence>
<gene>
    <name evidence="8" type="ORF">GQ55_5G446100</name>
</gene>
<evidence type="ECO:0000256" key="3">
    <source>
        <dbReference type="ARBA" id="ARBA00023125"/>
    </source>
</evidence>
<dbReference type="Proteomes" id="UP000244336">
    <property type="component" value="Chromosome 5"/>
</dbReference>
<evidence type="ECO:0000313" key="9">
    <source>
        <dbReference type="Proteomes" id="UP000244336"/>
    </source>
</evidence>
<accession>A0A2T7DPV8</accession>
<dbReference type="Gramene" id="PUZ57617">
    <property type="protein sequence ID" value="PUZ57617"/>
    <property type="gene ID" value="GQ55_5G446100"/>
</dbReference>
<evidence type="ECO:0000256" key="4">
    <source>
        <dbReference type="ARBA" id="ARBA00023163"/>
    </source>
</evidence>
<keyword evidence="2" id="KW-0805">Transcription regulation</keyword>
<dbReference type="GO" id="GO:0003677">
    <property type="term" value="F:DNA binding"/>
    <property type="evidence" value="ECO:0007669"/>
    <property type="project" value="UniProtKB-KW"/>
</dbReference>
<dbReference type="AlphaFoldDB" id="A0A2T7DPV8"/>
<dbReference type="PROSITE" id="PS51005">
    <property type="entry name" value="NAC"/>
    <property type="match status" value="1"/>
</dbReference>
<dbReference type="STRING" id="1504633.A0A2T7DPV8"/>
<sequence length="351" mass="38673">MGDQHQQPQPQPQRMHGGGSLDLPPGFRFNPSDEEIITFYLTPKVQQRSFTCAAIGEVDLNGAEPWELPGKANMGEKEWYFFYQKDRKYRKGIRMNRATKGGYWKATGKDKEIYGATTGVVLPVLIGMKKTLVFYTGRAPRGKKTSWIMHEYRLEGDDRLPYPAANSISTVTMKSSYASKDKWVVCRAFHKITGIKKEPASPPYNNAMDDIGIDQSSVHMPLPLEFPVLPDFTMDPAGINHSTADVSSSSLPYVIPPGIAGMGVAMLQMNNASLGNSMAVAPQMPFYHQTNIGTVDASGFMAAPQGVPSLMVSQNDAGMSIDQTNDAEIPSMVPIVPESTTTMDMDSLWEY</sequence>
<feature type="region of interest" description="Disordered" evidence="6">
    <location>
        <begin position="1"/>
        <end position="25"/>
    </location>
</feature>
<name>A0A2T7DPV8_9POAL</name>
<dbReference type="InterPro" id="IPR036093">
    <property type="entry name" value="NAC_dom_sf"/>
</dbReference>
<dbReference type="PANTHER" id="PTHR31744:SF92">
    <property type="entry name" value="NAC DOMAIN-CONTAINING PROTEIN 87"/>
    <property type="match status" value="1"/>
</dbReference>
<evidence type="ECO:0000256" key="2">
    <source>
        <dbReference type="ARBA" id="ARBA00023015"/>
    </source>
</evidence>
<feature type="domain" description="NAC" evidence="7">
    <location>
        <begin position="23"/>
        <end position="191"/>
    </location>
</feature>
<dbReference type="FunFam" id="2.170.150.80:FF:000006">
    <property type="entry name" value="NAC domain-containing protein 100-like"/>
    <property type="match status" value="1"/>
</dbReference>
<dbReference type="Pfam" id="PF02365">
    <property type="entry name" value="NAM"/>
    <property type="match status" value="1"/>
</dbReference>
<dbReference type="Gene3D" id="2.170.150.80">
    <property type="entry name" value="NAC domain"/>
    <property type="match status" value="1"/>
</dbReference>
<dbReference type="SUPFAM" id="SSF101941">
    <property type="entry name" value="NAC domain"/>
    <property type="match status" value="1"/>
</dbReference>
<evidence type="ECO:0000256" key="6">
    <source>
        <dbReference type="SAM" id="MobiDB-lite"/>
    </source>
</evidence>
<evidence type="ECO:0000313" key="8">
    <source>
        <dbReference type="EMBL" id="PUZ57617.1"/>
    </source>
</evidence>
<reference evidence="8 9" key="1">
    <citation type="submission" date="2018-04" db="EMBL/GenBank/DDBJ databases">
        <title>WGS assembly of Panicum hallii var. hallii HAL2.</title>
        <authorList>
            <person name="Lovell J."/>
            <person name="Jenkins J."/>
            <person name="Lowry D."/>
            <person name="Mamidi S."/>
            <person name="Sreedasyam A."/>
            <person name="Weng X."/>
            <person name="Barry K."/>
            <person name="Bonette J."/>
            <person name="Campitelli B."/>
            <person name="Daum C."/>
            <person name="Gordon S."/>
            <person name="Gould B."/>
            <person name="Lipzen A."/>
            <person name="MacQueen A."/>
            <person name="Palacio-Mejia J."/>
            <person name="Plott C."/>
            <person name="Shakirov E."/>
            <person name="Shu S."/>
            <person name="Yoshinaga Y."/>
            <person name="Zane M."/>
            <person name="Rokhsar D."/>
            <person name="Grimwood J."/>
            <person name="Schmutz J."/>
            <person name="Juenger T."/>
        </authorList>
    </citation>
    <scope>NUCLEOTIDE SEQUENCE [LARGE SCALE GENOMIC DNA]</scope>
    <source>
        <strain evidence="9">cv. HAL2</strain>
    </source>
</reference>
<dbReference type="GO" id="GO:0006355">
    <property type="term" value="P:regulation of DNA-templated transcription"/>
    <property type="evidence" value="ECO:0007669"/>
    <property type="project" value="InterPro"/>
</dbReference>
<evidence type="ECO:0000256" key="1">
    <source>
        <dbReference type="ARBA" id="ARBA00004123"/>
    </source>
</evidence>
<keyword evidence="5" id="KW-0539">Nucleus</keyword>
<evidence type="ECO:0000256" key="5">
    <source>
        <dbReference type="ARBA" id="ARBA00023242"/>
    </source>
</evidence>
<organism evidence="8 9">
    <name type="scientific">Panicum hallii var. hallii</name>
    <dbReference type="NCBI Taxonomy" id="1504633"/>
    <lineage>
        <taxon>Eukaryota</taxon>
        <taxon>Viridiplantae</taxon>
        <taxon>Streptophyta</taxon>
        <taxon>Embryophyta</taxon>
        <taxon>Tracheophyta</taxon>
        <taxon>Spermatophyta</taxon>
        <taxon>Magnoliopsida</taxon>
        <taxon>Liliopsida</taxon>
        <taxon>Poales</taxon>
        <taxon>Poaceae</taxon>
        <taxon>PACMAD clade</taxon>
        <taxon>Panicoideae</taxon>
        <taxon>Panicodae</taxon>
        <taxon>Paniceae</taxon>
        <taxon>Panicinae</taxon>
        <taxon>Panicum</taxon>
        <taxon>Panicum sect. Panicum</taxon>
    </lineage>
</organism>
<keyword evidence="3" id="KW-0238">DNA-binding</keyword>
<keyword evidence="4" id="KW-0804">Transcription</keyword>
<dbReference type="EMBL" id="CM009753">
    <property type="protein sequence ID" value="PUZ57617.1"/>
    <property type="molecule type" value="Genomic_DNA"/>
</dbReference>